<sequence>MTADRLQENPEPVDVTSKSQTVQNLLKDFVRKTAALTKEPGVFKVGFPYHSNPCRQGFPIMEVTTFEVSSNAQTQVKTLIVILNHITAITYNHCNPENIQFENIYKSLYH</sequence>
<organism evidence="1 2">
    <name type="scientific">Sclerotinia nivalis</name>
    <dbReference type="NCBI Taxonomy" id="352851"/>
    <lineage>
        <taxon>Eukaryota</taxon>
        <taxon>Fungi</taxon>
        <taxon>Dikarya</taxon>
        <taxon>Ascomycota</taxon>
        <taxon>Pezizomycotina</taxon>
        <taxon>Leotiomycetes</taxon>
        <taxon>Helotiales</taxon>
        <taxon>Sclerotiniaceae</taxon>
        <taxon>Sclerotinia</taxon>
    </lineage>
</organism>
<dbReference type="OrthoDB" id="4868304at2759"/>
<protein>
    <submittedName>
        <fullName evidence="1">Uncharacterized protein</fullName>
    </submittedName>
</protein>
<keyword evidence="2" id="KW-1185">Reference proteome</keyword>
<gene>
    <name evidence="1" type="ORF">OCU04_007990</name>
</gene>
<accession>A0A9X0AH67</accession>
<comment type="caution">
    <text evidence="1">The sequence shown here is derived from an EMBL/GenBank/DDBJ whole genome shotgun (WGS) entry which is preliminary data.</text>
</comment>
<evidence type="ECO:0000313" key="2">
    <source>
        <dbReference type="Proteomes" id="UP001152300"/>
    </source>
</evidence>
<evidence type="ECO:0000313" key="1">
    <source>
        <dbReference type="EMBL" id="KAJ8062726.1"/>
    </source>
</evidence>
<proteinExistence type="predicted"/>
<dbReference type="EMBL" id="JAPEIS010000009">
    <property type="protein sequence ID" value="KAJ8062726.1"/>
    <property type="molecule type" value="Genomic_DNA"/>
</dbReference>
<dbReference type="AlphaFoldDB" id="A0A9X0AH67"/>
<name>A0A9X0AH67_9HELO</name>
<reference evidence="1" key="1">
    <citation type="submission" date="2022-11" db="EMBL/GenBank/DDBJ databases">
        <title>Genome Resource of Sclerotinia nivalis Strain SnTB1, a Plant Pathogen Isolated from American Ginseng.</title>
        <authorList>
            <person name="Fan S."/>
        </authorList>
    </citation>
    <scope>NUCLEOTIDE SEQUENCE</scope>
    <source>
        <strain evidence="1">SnTB1</strain>
    </source>
</reference>
<dbReference type="Proteomes" id="UP001152300">
    <property type="component" value="Unassembled WGS sequence"/>
</dbReference>